<feature type="region of interest" description="Disordered" evidence="1">
    <location>
        <begin position="27"/>
        <end position="77"/>
    </location>
</feature>
<name>A0A7S3F2B8_9EUKA</name>
<keyword evidence="2" id="KW-0472">Membrane</keyword>
<evidence type="ECO:0000256" key="3">
    <source>
        <dbReference type="SAM" id="SignalP"/>
    </source>
</evidence>
<accession>A0A7S3F2B8</accession>
<feature type="chain" id="PRO_5031560812" evidence="3">
    <location>
        <begin position="18"/>
        <end position="137"/>
    </location>
</feature>
<reference evidence="4" key="1">
    <citation type="submission" date="2021-01" db="EMBL/GenBank/DDBJ databases">
        <authorList>
            <person name="Corre E."/>
            <person name="Pelletier E."/>
            <person name="Niang G."/>
            <person name="Scheremetjew M."/>
            <person name="Finn R."/>
            <person name="Kale V."/>
            <person name="Holt S."/>
            <person name="Cochrane G."/>
            <person name="Meng A."/>
            <person name="Brown T."/>
            <person name="Cohen L."/>
        </authorList>
    </citation>
    <scope>NUCLEOTIDE SEQUENCE</scope>
    <source>
        <strain evidence="4">CCMP281</strain>
    </source>
</reference>
<feature type="signal peptide" evidence="3">
    <location>
        <begin position="1"/>
        <end position="17"/>
    </location>
</feature>
<keyword evidence="2" id="KW-0812">Transmembrane</keyword>
<protein>
    <submittedName>
        <fullName evidence="4">Uncharacterized protein</fullName>
    </submittedName>
</protein>
<evidence type="ECO:0000256" key="1">
    <source>
        <dbReference type="SAM" id="MobiDB-lite"/>
    </source>
</evidence>
<feature type="transmembrane region" description="Helical" evidence="2">
    <location>
        <begin position="100"/>
        <end position="120"/>
    </location>
</feature>
<dbReference type="EMBL" id="HBHX01042089">
    <property type="protein sequence ID" value="CAE0122649.1"/>
    <property type="molecule type" value="Transcribed_RNA"/>
</dbReference>
<proteinExistence type="predicted"/>
<organism evidence="4">
    <name type="scientific">Haptolina ericina</name>
    <dbReference type="NCBI Taxonomy" id="156174"/>
    <lineage>
        <taxon>Eukaryota</taxon>
        <taxon>Haptista</taxon>
        <taxon>Haptophyta</taxon>
        <taxon>Prymnesiophyceae</taxon>
        <taxon>Prymnesiales</taxon>
        <taxon>Prymnesiaceae</taxon>
        <taxon>Haptolina</taxon>
    </lineage>
</organism>
<gene>
    <name evidence="4" type="ORF">HERI1096_LOCUS23350</name>
</gene>
<sequence>MCALAAVTAVLLGVSTPLQHTMDAAHPETHPLAGATPATNMSSPPLKWLASGSAAPATPPPPKAPREEIESSTQRRLLREKVRSPLSAAASISLMRPLELVVATGVVIAALGSVWVFWTLASIKPAPAIEVHGSLNL</sequence>
<dbReference type="AlphaFoldDB" id="A0A7S3F2B8"/>
<evidence type="ECO:0000256" key="2">
    <source>
        <dbReference type="SAM" id="Phobius"/>
    </source>
</evidence>
<keyword evidence="3" id="KW-0732">Signal</keyword>
<keyword evidence="2" id="KW-1133">Transmembrane helix</keyword>
<evidence type="ECO:0000313" key="4">
    <source>
        <dbReference type="EMBL" id="CAE0122649.1"/>
    </source>
</evidence>